<dbReference type="RefSeq" id="WP_099578046.1">
    <property type="nucleotide sequence ID" value="NZ_MJBI02000001.1"/>
</dbReference>
<dbReference type="EMBL" id="MJBI02000001">
    <property type="protein sequence ID" value="RAI82635.1"/>
    <property type="molecule type" value="Genomic_DNA"/>
</dbReference>
<name>A0A2G5NSK8_9STAP</name>
<dbReference type="PANTHER" id="PTHR43046:SF2">
    <property type="entry name" value="8-OXO-DGTP DIPHOSPHATASE-RELATED"/>
    <property type="match status" value="1"/>
</dbReference>
<keyword evidence="6" id="KW-1185">Reference proteome</keyword>
<feature type="domain" description="Nudix hydrolase" evidence="4">
    <location>
        <begin position="14"/>
        <end position="146"/>
    </location>
</feature>
<accession>A0A2G5NSK8</accession>
<dbReference type="Gene3D" id="3.90.79.10">
    <property type="entry name" value="Nucleoside Triphosphate Pyrophosphohydrolase"/>
    <property type="match status" value="1"/>
</dbReference>
<evidence type="ECO:0000256" key="2">
    <source>
        <dbReference type="ARBA" id="ARBA00022801"/>
    </source>
</evidence>
<evidence type="ECO:0000256" key="1">
    <source>
        <dbReference type="ARBA" id="ARBA00001946"/>
    </source>
</evidence>
<dbReference type="PANTHER" id="PTHR43046">
    <property type="entry name" value="GDP-MANNOSE MANNOSYL HYDROLASE"/>
    <property type="match status" value="1"/>
</dbReference>
<evidence type="ECO:0000313" key="6">
    <source>
        <dbReference type="Proteomes" id="UP000229523"/>
    </source>
</evidence>
<dbReference type="PROSITE" id="PS00893">
    <property type="entry name" value="NUDIX_BOX"/>
    <property type="match status" value="1"/>
</dbReference>
<dbReference type="AlphaFoldDB" id="A0A2G5NSK8"/>
<dbReference type="InterPro" id="IPR020084">
    <property type="entry name" value="NUDIX_hydrolase_CS"/>
</dbReference>
<dbReference type="InterPro" id="IPR015797">
    <property type="entry name" value="NUDIX_hydrolase-like_dom_sf"/>
</dbReference>
<dbReference type="Pfam" id="PF00293">
    <property type="entry name" value="NUDIX"/>
    <property type="match status" value="1"/>
</dbReference>
<organism evidence="5 6">
    <name type="scientific">Macrococcoides goetzii</name>
    <dbReference type="NCBI Taxonomy" id="1891097"/>
    <lineage>
        <taxon>Bacteria</taxon>
        <taxon>Bacillati</taxon>
        <taxon>Bacillota</taxon>
        <taxon>Bacilli</taxon>
        <taxon>Bacillales</taxon>
        <taxon>Staphylococcaceae</taxon>
        <taxon>Macrococcoides</taxon>
    </lineage>
</organism>
<dbReference type="PRINTS" id="PR00502">
    <property type="entry name" value="NUDIXFAMILY"/>
</dbReference>
<dbReference type="GO" id="GO:0016787">
    <property type="term" value="F:hydrolase activity"/>
    <property type="evidence" value="ECO:0007669"/>
    <property type="project" value="UniProtKB-KW"/>
</dbReference>
<keyword evidence="2 3" id="KW-0378">Hydrolase</keyword>
<proteinExistence type="inferred from homology"/>
<reference evidence="5 6" key="1">
    <citation type="journal article" date="2018" name="Front. Microbiol.">
        <title>Description and Comparative Genomics of Macrococcus caseolyticus subsp. hominis subsp. nov., Macrococcus goetzii sp. nov., Macrococcus epidermidis sp. nov., and Macrococcus bohemicus sp. nov., Novel Macrococci From Human Clinical Material With Virulence Potential and Suspected Uptake of Foreign DNA by Natural Transformation.</title>
        <authorList>
            <person name="Maslanova I."/>
            <person name="Wertheimer Z."/>
            <person name="Sedlacek I."/>
            <person name="Svec P."/>
            <person name="Indrakova A."/>
            <person name="Kovarovic V."/>
            <person name="Schumann P."/>
            <person name="Sproer C."/>
            <person name="Kralova S."/>
            <person name="Sedo O."/>
            <person name="Kristofova L."/>
            <person name="Vrbovska V."/>
            <person name="Fuzik T."/>
            <person name="Petras P."/>
            <person name="Zdrahal Z."/>
            <person name="Ruzickova V."/>
            <person name="Doskar J."/>
            <person name="Pantucek R."/>
        </authorList>
    </citation>
    <scope>NUCLEOTIDE SEQUENCE [LARGE SCALE GENOMIC DNA]</scope>
    <source>
        <strain evidence="5 6">CCM 4927</strain>
    </source>
</reference>
<protein>
    <submittedName>
        <fullName evidence="5">NUDIX domain-containing protein</fullName>
    </submittedName>
</protein>
<dbReference type="InterPro" id="IPR000086">
    <property type="entry name" value="NUDIX_hydrolase_dom"/>
</dbReference>
<dbReference type="CDD" id="cd04677">
    <property type="entry name" value="NUDIX_Hydrolase"/>
    <property type="match status" value="1"/>
</dbReference>
<dbReference type="PROSITE" id="PS51462">
    <property type="entry name" value="NUDIX"/>
    <property type="match status" value="1"/>
</dbReference>
<evidence type="ECO:0000313" key="5">
    <source>
        <dbReference type="EMBL" id="RAI82635.1"/>
    </source>
</evidence>
<gene>
    <name evidence="5" type="ORF">BFS35_002825</name>
</gene>
<dbReference type="SUPFAM" id="SSF55811">
    <property type="entry name" value="Nudix"/>
    <property type="match status" value="1"/>
</dbReference>
<comment type="similarity">
    <text evidence="3">Belongs to the Nudix hydrolase family.</text>
</comment>
<evidence type="ECO:0000256" key="3">
    <source>
        <dbReference type="RuleBase" id="RU003476"/>
    </source>
</evidence>
<dbReference type="InterPro" id="IPR020476">
    <property type="entry name" value="Nudix_hydrolase"/>
</dbReference>
<sequence>MNYIKKMRKIIGHDYLIVVGSGVILEKDDKILLEQRADNSLWGIPGGLLEIGETVKETAIREIYEETGLNVHTMNLFGIYSGEKAKTIYPNNDKTYCITILFHSKNFEGELKPSHESKALKYFSREELRSIPINTSNIEMIEDWIDGNYHINIK</sequence>
<comment type="cofactor">
    <cofactor evidence="1">
        <name>Mg(2+)</name>
        <dbReference type="ChEBI" id="CHEBI:18420"/>
    </cofactor>
</comment>
<evidence type="ECO:0000259" key="4">
    <source>
        <dbReference type="PROSITE" id="PS51462"/>
    </source>
</evidence>
<comment type="caution">
    <text evidence="5">The sequence shown here is derived from an EMBL/GenBank/DDBJ whole genome shotgun (WGS) entry which is preliminary data.</text>
</comment>
<dbReference type="Proteomes" id="UP000229523">
    <property type="component" value="Unassembled WGS sequence"/>
</dbReference>